<dbReference type="EMBL" id="JAUKUD010000002">
    <property type="protein sequence ID" value="KAK0750798.1"/>
    <property type="molecule type" value="Genomic_DNA"/>
</dbReference>
<dbReference type="AlphaFoldDB" id="A0AA40F3Y1"/>
<evidence type="ECO:0008006" key="4">
    <source>
        <dbReference type="Google" id="ProtNLM"/>
    </source>
</evidence>
<organism evidence="2 3">
    <name type="scientific">Schizothecium vesticola</name>
    <dbReference type="NCBI Taxonomy" id="314040"/>
    <lineage>
        <taxon>Eukaryota</taxon>
        <taxon>Fungi</taxon>
        <taxon>Dikarya</taxon>
        <taxon>Ascomycota</taxon>
        <taxon>Pezizomycotina</taxon>
        <taxon>Sordariomycetes</taxon>
        <taxon>Sordariomycetidae</taxon>
        <taxon>Sordariales</taxon>
        <taxon>Schizotheciaceae</taxon>
        <taxon>Schizothecium</taxon>
    </lineage>
</organism>
<dbReference type="PANTHER" id="PTHR33428">
    <property type="entry name" value="CHLOROPHYLLASE-2, CHLOROPLASTIC"/>
    <property type="match status" value="1"/>
</dbReference>
<feature type="signal peptide" evidence="1">
    <location>
        <begin position="1"/>
        <end position="18"/>
    </location>
</feature>
<dbReference type="Proteomes" id="UP001172155">
    <property type="component" value="Unassembled WGS sequence"/>
</dbReference>
<protein>
    <recommendedName>
        <fullName evidence="4">Alpha/beta-hydrolase</fullName>
    </recommendedName>
</protein>
<dbReference type="Gene3D" id="3.40.50.1820">
    <property type="entry name" value="alpha/beta hydrolase"/>
    <property type="match status" value="1"/>
</dbReference>
<proteinExistence type="predicted"/>
<reference evidence="2" key="1">
    <citation type="submission" date="2023-06" db="EMBL/GenBank/DDBJ databases">
        <title>Genome-scale phylogeny and comparative genomics of the fungal order Sordariales.</title>
        <authorList>
            <consortium name="Lawrence Berkeley National Laboratory"/>
            <person name="Hensen N."/>
            <person name="Bonometti L."/>
            <person name="Westerberg I."/>
            <person name="Brannstrom I.O."/>
            <person name="Guillou S."/>
            <person name="Cros-Aarteil S."/>
            <person name="Calhoun S."/>
            <person name="Haridas S."/>
            <person name="Kuo A."/>
            <person name="Mondo S."/>
            <person name="Pangilinan J."/>
            <person name="Riley R."/>
            <person name="LaButti K."/>
            <person name="Andreopoulos B."/>
            <person name="Lipzen A."/>
            <person name="Chen C."/>
            <person name="Yanf M."/>
            <person name="Daum C."/>
            <person name="Ng V."/>
            <person name="Clum A."/>
            <person name="Steindorff A."/>
            <person name="Ohm R."/>
            <person name="Martin F."/>
            <person name="Silar P."/>
            <person name="Natvig D."/>
            <person name="Lalanne C."/>
            <person name="Gautier V."/>
            <person name="Ament-velasquez S.L."/>
            <person name="Kruys A."/>
            <person name="Hutchinson M.I."/>
            <person name="Powell A.J."/>
            <person name="Barry K."/>
            <person name="Miller A.N."/>
            <person name="Grigoriev I.V."/>
            <person name="Debuchy R."/>
            <person name="Gladieux P."/>
            <person name="Thoren M.H."/>
            <person name="Johannesson H."/>
        </authorList>
    </citation>
    <scope>NUCLEOTIDE SEQUENCE</scope>
    <source>
        <strain evidence="2">SMH3187-1</strain>
    </source>
</reference>
<dbReference type="InterPro" id="IPR029058">
    <property type="entry name" value="AB_hydrolase_fold"/>
</dbReference>
<evidence type="ECO:0000256" key="1">
    <source>
        <dbReference type="SAM" id="SignalP"/>
    </source>
</evidence>
<name>A0AA40F3Y1_9PEZI</name>
<evidence type="ECO:0000313" key="2">
    <source>
        <dbReference type="EMBL" id="KAK0750798.1"/>
    </source>
</evidence>
<sequence>MVQASLAALLGVVSGAAAAGSGPYSASYRVDPSLPRHTIFAPTNPPANLKLPVLVWGQSGCTNNGTVFRLFLEELASHGVFIISNGIPNGAANPNGIAETANPNASLHKEGIDWVSKVAGIPGNYSAVDASRIAVAGQSCGGTQAYAIVNKDPRITAIGIFNSGMINATDTTPSLVQVPIFFFLGGPTDIAYANGERDYTRLPKTTPKWKANLAVGHMGTYSQANGGKFGVAGSNWVKWVLRGNATAATFFTGSGPGTAKGDGWDVVHDALDGIKVTPLD</sequence>
<keyword evidence="1" id="KW-0732">Signal</keyword>
<dbReference type="PANTHER" id="PTHR33428:SF14">
    <property type="entry name" value="CARBOXYLESTERASE TYPE B DOMAIN-CONTAINING PROTEIN"/>
    <property type="match status" value="1"/>
</dbReference>
<feature type="chain" id="PRO_5041237901" description="Alpha/beta-hydrolase" evidence="1">
    <location>
        <begin position="19"/>
        <end position="280"/>
    </location>
</feature>
<dbReference type="SUPFAM" id="SSF53474">
    <property type="entry name" value="alpha/beta-Hydrolases"/>
    <property type="match status" value="1"/>
</dbReference>
<accession>A0AA40F3Y1</accession>
<gene>
    <name evidence="2" type="ORF">B0T18DRAFT_360864</name>
</gene>
<evidence type="ECO:0000313" key="3">
    <source>
        <dbReference type="Proteomes" id="UP001172155"/>
    </source>
</evidence>
<comment type="caution">
    <text evidence="2">The sequence shown here is derived from an EMBL/GenBank/DDBJ whole genome shotgun (WGS) entry which is preliminary data.</text>
</comment>
<keyword evidence="3" id="KW-1185">Reference proteome</keyword>